<dbReference type="Proteomes" id="UP000789719">
    <property type="component" value="Unassembled WGS sequence"/>
</dbReference>
<dbReference type="Pfam" id="PF04397">
    <property type="entry name" value="LytTR"/>
    <property type="match status" value="1"/>
</dbReference>
<dbReference type="InterPro" id="IPR007492">
    <property type="entry name" value="LytTR_DNA-bd_dom"/>
</dbReference>
<evidence type="ECO:0000313" key="4">
    <source>
        <dbReference type="EMBL" id="CAH0419359.1"/>
    </source>
</evidence>
<keyword evidence="5" id="KW-1185">Reference proteome</keyword>
<dbReference type="PANTHER" id="PTHR37299:SF1">
    <property type="entry name" value="STAGE 0 SPORULATION PROTEIN A HOMOLOG"/>
    <property type="match status" value="1"/>
</dbReference>
<keyword evidence="1" id="KW-0597">Phosphoprotein</keyword>
<dbReference type="InterPro" id="IPR046947">
    <property type="entry name" value="LytR-like"/>
</dbReference>
<dbReference type="PROSITE" id="PS50110">
    <property type="entry name" value="RESPONSE_REGULATORY"/>
    <property type="match status" value="1"/>
</dbReference>
<dbReference type="InterPro" id="IPR001789">
    <property type="entry name" value="Sig_transdc_resp-reg_receiver"/>
</dbReference>
<gene>
    <name evidence="4" type="primary">agrA</name>
    <name evidence="4" type="ORF">WGH24286_01809</name>
</gene>
<evidence type="ECO:0000259" key="2">
    <source>
        <dbReference type="PROSITE" id="PS50110"/>
    </source>
</evidence>
<feature type="modified residue" description="4-aspartylphosphate" evidence="1">
    <location>
        <position position="59"/>
    </location>
</feature>
<comment type="caution">
    <text evidence="4">The sequence shown here is derived from an EMBL/GenBank/DDBJ whole genome shotgun (WGS) entry which is preliminary data.</text>
</comment>
<dbReference type="PROSITE" id="PS50930">
    <property type="entry name" value="HTH_LYTTR"/>
    <property type="match status" value="1"/>
</dbReference>
<evidence type="ECO:0000259" key="3">
    <source>
        <dbReference type="PROSITE" id="PS50930"/>
    </source>
</evidence>
<dbReference type="EMBL" id="CAKKNT010000035">
    <property type="protein sequence ID" value="CAH0419359.1"/>
    <property type="molecule type" value="Genomic_DNA"/>
</dbReference>
<reference evidence="4 5" key="1">
    <citation type="submission" date="2021-11" db="EMBL/GenBank/DDBJ databases">
        <authorList>
            <person name="Depoorter E."/>
        </authorList>
    </citation>
    <scope>NUCLEOTIDE SEQUENCE [LARGE SCALE GENOMIC DNA]</scope>
    <source>
        <strain evidence="4 5">LMG 24286</strain>
    </source>
</reference>
<dbReference type="PANTHER" id="PTHR37299">
    <property type="entry name" value="TRANSCRIPTIONAL REGULATOR-RELATED"/>
    <property type="match status" value="1"/>
</dbReference>
<protein>
    <submittedName>
        <fullName evidence="4">Accessory gene regulator protein A</fullName>
    </submittedName>
</protein>
<feature type="domain" description="Response regulatory" evidence="2">
    <location>
        <begin position="2"/>
        <end position="126"/>
    </location>
</feature>
<organism evidence="4 5">
    <name type="scientific">Periweissella ghanensis</name>
    <dbReference type="NCBI Taxonomy" id="467997"/>
    <lineage>
        <taxon>Bacteria</taxon>
        <taxon>Bacillati</taxon>
        <taxon>Bacillota</taxon>
        <taxon>Bacilli</taxon>
        <taxon>Lactobacillales</taxon>
        <taxon>Lactobacillaceae</taxon>
        <taxon>Periweissella</taxon>
    </lineage>
</organism>
<feature type="domain" description="HTH LytTR-type" evidence="3">
    <location>
        <begin position="142"/>
        <end position="243"/>
    </location>
</feature>
<evidence type="ECO:0000256" key="1">
    <source>
        <dbReference type="PROSITE-ProRule" id="PRU00169"/>
    </source>
</evidence>
<dbReference type="Gene3D" id="2.40.50.1020">
    <property type="entry name" value="LytTr DNA-binding domain"/>
    <property type="match status" value="1"/>
</dbReference>
<dbReference type="Gene3D" id="3.40.50.2300">
    <property type="match status" value="1"/>
</dbReference>
<dbReference type="SUPFAM" id="SSF52172">
    <property type="entry name" value="CheY-like"/>
    <property type="match status" value="1"/>
</dbReference>
<sequence>MRIYILDDQFIMLDKIKRIVKTITQELAINAQIKIFTNVDDLEVAVFEQGQYADVYFLDLDQNGVKLSGINFAKRLRQVDIEATISFVSKFPALMQQLFANNIGARDFINKSLPATLLKGFLEQTLIYQQRLLAPTKGQQKLLINTNEQVYLVKPHEIIAIETTATAHQLKLTTAHDKILFYDKLSDLQQRLPRLFRAHRACLINLDYITQIKMKEHLTILDNRFELPVSRTKIKQLCELITIHDSGATV</sequence>
<accession>A0ABM8ZCT2</accession>
<dbReference type="SMART" id="SM00850">
    <property type="entry name" value="LytTR"/>
    <property type="match status" value="1"/>
</dbReference>
<name>A0ABM8ZCT2_9LACO</name>
<dbReference type="RefSeq" id="WP_230099396.1">
    <property type="nucleotide sequence ID" value="NZ_CAKKNT010000035.1"/>
</dbReference>
<dbReference type="InterPro" id="IPR011006">
    <property type="entry name" value="CheY-like_superfamily"/>
</dbReference>
<evidence type="ECO:0000313" key="5">
    <source>
        <dbReference type="Proteomes" id="UP000789719"/>
    </source>
</evidence>
<proteinExistence type="predicted"/>